<feature type="compositionally biased region" description="Acidic residues" evidence="5">
    <location>
        <begin position="451"/>
        <end position="475"/>
    </location>
</feature>
<reference evidence="7" key="1">
    <citation type="submission" date="2023-06" db="EMBL/GenBank/DDBJ databases">
        <title>Genome-scale phylogeny and comparative genomics of the fungal order Sordariales.</title>
        <authorList>
            <consortium name="Lawrence Berkeley National Laboratory"/>
            <person name="Hensen N."/>
            <person name="Bonometti L."/>
            <person name="Westerberg I."/>
            <person name="Brannstrom I.O."/>
            <person name="Guillou S."/>
            <person name="Cros-Aarteil S."/>
            <person name="Calhoun S."/>
            <person name="Haridas S."/>
            <person name="Kuo A."/>
            <person name="Mondo S."/>
            <person name="Pangilinan J."/>
            <person name="Riley R."/>
            <person name="LaButti K."/>
            <person name="Andreopoulos B."/>
            <person name="Lipzen A."/>
            <person name="Chen C."/>
            <person name="Yanf M."/>
            <person name="Daum C."/>
            <person name="Ng V."/>
            <person name="Clum A."/>
            <person name="Steindorff A."/>
            <person name="Ohm R."/>
            <person name="Martin F."/>
            <person name="Silar P."/>
            <person name="Natvig D."/>
            <person name="Lalanne C."/>
            <person name="Gautier V."/>
            <person name="Ament-velasquez S.L."/>
            <person name="Kruys A."/>
            <person name="Hutchinson M.I."/>
            <person name="Powell A.J."/>
            <person name="Barry K."/>
            <person name="Miller A.N."/>
            <person name="Grigoriev I.V."/>
            <person name="Debuchy R."/>
            <person name="Gladieux P."/>
            <person name="Thoren M.H."/>
            <person name="Johannesson H."/>
        </authorList>
    </citation>
    <scope>NUCLEOTIDE SEQUENCE</scope>
    <source>
        <strain evidence="7">SMH3391-2</strain>
    </source>
</reference>
<sequence>MPRPTKQHALSPDFTADASPHQRLPVNPRRKKVAPDQRKRVATACNRCNVKRIKCSGENPCRQCNTAGKECLYPEPVEKITIPRNELDALQLRCDSLEQLLRENNIAPPLEPRPQMHPVSPMAFPGPGSPSYSSPAFDAFEIQPQEGGRYLQDPDGNQHYLGETSGTTFLDKLKEFMSTIQGLASRQGTSLGTVGVGSYQSWDSRPLQLPSSVNPSTLPPLEDMTRMLTDVSNFIQDGNGNYPSGGIFFWPFSDVASTLGVAPPGARSSPGQLPHAQIQTQGRRETALYHVAFAFASLLRPPDANSELGGPQGEVYFARAKTLLGNPLDTTFTKNDIPVLALMALYWIENNRRDAAYKAISTAIDVSKMIGIHRGQFVDEPIRRSFWTVYTLDRWLSCLMGLPPKIPKSAVTLLEPQEYPDLPNPSGLREHVKLADISNYIVYNSYRTGYEEEEDSPREPPNMDDMELDDDSDMEYDMDPKSKKLRKAMRMLHRWKKTLPRNLKDNDEDNDRARCTLHMHYNQLVIITIRPAFLTAIKKVVAGGILSEVGNERPVIEEHPHVDRFRECVESARRNIDLAGLIRSGKTINSETSLWTTSDQTTENKKLLMPDLHHIFNAAIILMMHQIGFLNLRTSDVLYIEYATNIFKSEADMGSGYGKDCHKVLLDLKELVWALRRRTFENVEGEQQWSNQRTAPHLPQEKEIESWRNEGDWELYQEYLV</sequence>
<dbReference type="SMART" id="SM00066">
    <property type="entry name" value="GAL4"/>
    <property type="match status" value="1"/>
</dbReference>
<feature type="region of interest" description="Disordered" evidence="5">
    <location>
        <begin position="449"/>
        <end position="475"/>
    </location>
</feature>
<feature type="domain" description="Zn(2)-C6 fungal-type" evidence="6">
    <location>
        <begin position="44"/>
        <end position="73"/>
    </location>
</feature>
<evidence type="ECO:0000256" key="2">
    <source>
        <dbReference type="ARBA" id="ARBA00023015"/>
    </source>
</evidence>
<organism evidence="7 8">
    <name type="scientific">Bombardia bombarda</name>
    <dbReference type="NCBI Taxonomy" id="252184"/>
    <lineage>
        <taxon>Eukaryota</taxon>
        <taxon>Fungi</taxon>
        <taxon>Dikarya</taxon>
        <taxon>Ascomycota</taxon>
        <taxon>Pezizomycotina</taxon>
        <taxon>Sordariomycetes</taxon>
        <taxon>Sordariomycetidae</taxon>
        <taxon>Sordariales</taxon>
        <taxon>Lasiosphaeriaceae</taxon>
        <taxon>Bombardia</taxon>
    </lineage>
</organism>
<keyword evidence="8" id="KW-1185">Reference proteome</keyword>
<evidence type="ECO:0000256" key="1">
    <source>
        <dbReference type="ARBA" id="ARBA00022723"/>
    </source>
</evidence>
<dbReference type="InterPro" id="IPR007219">
    <property type="entry name" value="XnlR_reg_dom"/>
</dbReference>
<evidence type="ECO:0000313" key="7">
    <source>
        <dbReference type="EMBL" id="KAK0629243.1"/>
    </source>
</evidence>
<gene>
    <name evidence="7" type="ORF">B0T17DRAFT_489175</name>
</gene>
<evidence type="ECO:0000256" key="5">
    <source>
        <dbReference type="SAM" id="MobiDB-lite"/>
    </source>
</evidence>
<dbReference type="PANTHER" id="PTHR47424">
    <property type="entry name" value="REGULATORY PROTEIN GAL4"/>
    <property type="match status" value="1"/>
</dbReference>
<dbReference type="InterPro" id="IPR051127">
    <property type="entry name" value="Fungal_SecMet_Regulators"/>
</dbReference>
<dbReference type="InterPro" id="IPR036864">
    <property type="entry name" value="Zn2-C6_fun-type_DNA-bd_sf"/>
</dbReference>
<keyword evidence="2" id="KW-0805">Transcription regulation</keyword>
<dbReference type="Proteomes" id="UP001174934">
    <property type="component" value="Unassembled WGS sequence"/>
</dbReference>
<dbReference type="Gene3D" id="4.10.240.10">
    <property type="entry name" value="Zn(2)-C6 fungal-type DNA-binding domain"/>
    <property type="match status" value="1"/>
</dbReference>
<feature type="region of interest" description="Disordered" evidence="5">
    <location>
        <begin position="1"/>
        <end position="38"/>
    </location>
</feature>
<evidence type="ECO:0000256" key="3">
    <source>
        <dbReference type="ARBA" id="ARBA00023163"/>
    </source>
</evidence>
<dbReference type="Pfam" id="PF04082">
    <property type="entry name" value="Fungal_trans"/>
    <property type="match status" value="1"/>
</dbReference>
<dbReference type="Pfam" id="PF00172">
    <property type="entry name" value="Zn_clus"/>
    <property type="match status" value="1"/>
</dbReference>
<dbReference type="AlphaFoldDB" id="A0AA40C9J9"/>
<evidence type="ECO:0000256" key="4">
    <source>
        <dbReference type="ARBA" id="ARBA00023242"/>
    </source>
</evidence>
<keyword evidence="3" id="KW-0804">Transcription</keyword>
<proteinExistence type="predicted"/>
<dbReference type="InterPro" id="IPR001138">
    <property type="entry name" value="Zn2Cys6_DnaBD"/>
</dbReference>
<dbReference type="SUPFAM" id="SSF57701">
    <property type="entry name" value="Zn2/Cys6 DNA-binding domain"/>
    <property type="match status" value="1"/>
</dbReference>
<evidence type="ECO:0000313" key="8">
    <source>
        <dbReference type="Proteomes" id="UP001174934"/>
    </source>
</evidence>
<dbReference type="PROSITE" id="PS50048">
    <property type="entry name" value="ZN2_CY6_FUNGAL_2"/>
    <property type="match status" value="1"/>
</dbReference>
<evidence type="ECO:0000259" key="6">
    <source>
        <dbReference type="PROSITE" id="PS50048"/>
    </source>
</evidence>
<protein>
    <recommendedName>
        <fullName evidence="6">Zn(2)-C6 fungal-type domain-containing protein</fullName>
    </recommendedName>
</protein>
<dbReference type="CDD" id="cd12148">
    <property type="entry name" value="fungal_TF_MHR"/>
    <property type="match status" value="1"/>
</dbReference>
<accession>A0AA40C9J9</accession>
<comment type="caution">
    <text evidence="7">The sequence shown here is derived from an EMBL/GenBank/DDBJ whole genome shotgun (WGS) entry which is preliminary data.</text>
</comment>
<dbReference type="GO" id="GO:0003677">
    <property type="term" value="F:DNA binding"/>
    <property type="evidence" value="ECO:0007669"/>
    <property type="project" value="InterPro"/>
</dbReference>
<dbReference type="GO" id="GO:0008270">
    <property type="term" value="F:zinc ion binding"/>
    <property type="evidence" value="ECO:0007669"/>
    <property type="project" value="InterPro"/>
</dbReference>
<dbReference type="PANTHER" id="PTHR47424:SF6">
    <property type="entry name" value="PROLINE UTILIZATION TRANS-ACTIVATOR"/>
    <property type="match status" value="1"/>
</dbReference>
<dbReference type="GO" id="GO:0000981">
    <property type="term" value="F:DNA-binding transcription factor activity, RNA polymerase II-specific"/>
    <property type="evidence" value="ECO:0007669"/>
    <property type="project" value="InterPro"/>
</dbReference>
<dbReference type="GO" id="GO:0006351">
    <property type="term" value="P:DNA-templated transcription"/>
    <property type="evidence" value="ECO:0007669"/>
    <property type="project" value="InterPro"/>
</dbReference>
<dbReference type="CDD" id="cd00067">
    <property type="entry name" value="GAL4"/>
    <property type="match status" value="1"/>
</dbReference>
<dbReference type="EMBL" id="JAULSR010000002">
    <property type="protein sequence ID" value="KAK0629243.1"/>
    <property type="molecule type" value="Genomic_DNA"/>
</dbReference>
<name>A0AA40C9J9_9PEZI</name>
<dbReference type="SMART" id="SM00906">
    <property type="entry name" value="Fungal_trans"/>
    <property type="match status" value="1"/>
</dbReference>
<keyword evidence="4" id="KW-0539">Nucleus</keyword>
<keyword evidence="1" id="KW-0479">Metal-binding</keyword>